<protein>
    <recommendedName>
        <fullName evidence="3">DUF932 domain-containing protein</fullName>
    </recommendedName>
</protein>
<gene>
    <name evidence="1" type="ORF">FNT36_24855</name>
</gene>
<dbReference type="OrthoDB" id="922461at2"/>
<dbReference type="EMBL" id="VMRJ01000009">
    <property type="protein sequence ID" value="TVT36746.1"/>
    <property type="molecule type" value="Genomic_DNA"/>
</dbReference>
<evidence type="ECO:0000313" key="2">
    <source>
        <dbReference type="Proteomes" id="UP000317624"/>
    </source>
</evidence>
<proteinExistence type="predicted"/>
<sequence length="342" mass="39490">MSTKSTKLEQASKWDTICFPVEVVPLVDLLNEPYLLPSDRNWAVVGEMTPGRKTIFAMQSGEYTLIPNALVREVADRELPGHKLSASFTDRGEFSLSIVMPDEVSEIATTGISQVRDRLFRSLIVNNSYSGKTPFSLQGSAEWEKEVTGRRTEMRVSYFREICTNGLMGWADDYYTLDEYLNWLAAGKPTKHRKIQQEREAEPVERADQRITHEHEILIERKFHHKGLNLDVFRMHLQQAFQQFMKRSHSLTSSIYKELAHKPVEGDREKLFTDTKLPKKLAAIALERLAHEETLLQTDANMWLAYNAANYALFNSKSSLAINDRYRQDEQMFHHFAELAMQ</sequence>
<comment type="caution">
    <text evidence="1">The sequence shown here is derived from an EMBL/GenBank/DDBJ whole genome shotgun (WGS) entry which is preliminary data.</text>
</comment>
<keyword evidence="2" id="KW-1185">Reference proteome</keyword>
<organism evidence="1 2">
    <name type="scientific">Hymenobacter setariae</name>
    <dbReference type="NCBI Taxonomy" id="2594794"/>
    <lineage>
        <taxon>Bacteria</taxon>
        <taxon>Pseudomonadati</taxon>
        <taxon>Bacteroidota</taxon>
        <taxon>Cytophagia</taxon>
        <taxon>Cytophagales</taxon>
        <taxon>Hymenobacteraceae</taxon>
        <taxon>Hymenobacter</taxon>
    </lineage>
</organism>
<name>A0A558BJS6_9BACT</name>
<reference evidence="1 2" key="1">
    <citation type="submission" date="2019-07" db="EMBL/GenBank/DDBJ databases">
        <title>Hymenobacter sp. straun FUR1 Genome sequencing and assembly.</title>
        <authorList>
            <person name="Chhetri G."/>
        </authorList>
    </citation>
    <scope>NUCLEOTIDE SEQUENCE [LARGE SCALE GENOMIC DNA]</scope>
    <source>
        <strain evidence="1 2">Fur1</strain>
    </source>
</reference>
<accession>A0A558BJS6</accession>
<dbReference type="RefSeq" id="WP_144853384.1">
    <property type="nucleotide sequence ID" value="NZ_VMRJ01000009.1"/>
</dbReference>
<evidence type="ECO:0000313" key="1">
    <source>
        <dbReference type="EMBL" id="TVT36746.1"/>
    </source>
</evidence>
<dbReference type="Proteomes" id="UP000317624">
    <property type="component" value="Unassembled WGS sequence"/>
</dbReference>
<dbReference type="AlphaFoldDB" id="A0A558BJS6"/>
<evidence type="ECO:0008006" key="3">
    <source>
        <dbReference type="Google" id="ProtNLM"/>
    </source>
</evidence>